<sequence>MQSPRNIFLTGFMGTGKTSVGRHVAHRLGWRFVDLDEVI</sequence>
<keyword evidence="2" id="KW-0067">ATP-binding</keyword>
<accession>A0A382KYX2</accession>
<dbReference type="AlphaFoldDB" id="A0A382KYX2"/>
<dbReference type="InterPro" id="IPR027417">
    <property type="entry name" value="P-loop_NTPase"/>
</dbReference>
<protein>
    <recommendedName>
        <fullName evidence="4">Shikimate kinase</fullName>
    </recommendedName>
</protein>
<proteinExistence type="predicted"/>
<reference evidence="3" key="1">
    <citation type="submission" date="2018-05" db="EMBL/GenBank/DDBJ databases">
        <authorList>
            <person name="Lanie J.A."/>
            <person name="Ng W.-L."/>
            <person name="Kazmierczak K.M."/>
            <person name="Andrzejewski T.M."/>
            <person name="Davidsen T.M."/>
            <person name="Wayne K.J."/>
            <person name="Tettelin H."/>
            <person name="Glass J.I."/>
            <person name="Rusch D."/>
            <person name="Podicherti R."/>
            <person name="Tsui H.-C.T."/>
            <person name="Winkler M.E."/>
        </authorList>
    </citation>
    <scope>NUCLEOTIDE SEQUENCE</scope>
</reference>
<organism evidence="3">
    <name type="scientific">marine metagenome</name>
    <dbReference type="NCBI Taxonomy" id="408172"/>
    <lineage>
        <taxon>unclassified sequences</taxon>
        <taxon>metagenomes</taxon>
        <taxon>ecological metagenomes</taxon>
    </lineage>
</organism>
<dbReference type="InterPro" id="IPR001977">
    <property type="entry name" value="Depp_CoAkinase"/>
</dbReference>
<keyword evidence="1" id="KW-0547">Nucleotide-binding</keyword>
<dbReference type="InterPro" id="IPR031322">
    <property type="entry name" value="Shikimate/glucono_kinase"/>
</dbReference>
<feature type="non-terminal residue" evidence="3">
    <location>
        <position position="39"/>
    </location>
</feature>
<dbReference type="GO" id="GO:0005524">
    <property type="term" value="F:ATP binding"/>
    <property type="evidence" value="ECO:0007669"/>
    <property type="project" value="UniProtKB-KW"/>
</dbReference>
<name>A0A382KYX2_9ZZZZ</name>
<evidence type="ECO:0000313" key="3">
    <source>
        <dbReference type="EMBL" id="SVC29519.1"/>
    </source>
</evidence>
<dbReference type="SUPFAM" id="SSF52540">
    <property type="entry name" value="P-loop containing nucleoside triphosphate hydrolases"/>
    <property type="match status" value="1"/>
</dbReference>
<gene>
    <name evidence="3" type="ORF">METZ01_LOCUS282373</name>
</gene>
<dbReference type="GO" id="GO:0004140">
    <property type="term" value="F:dephospho-CoA kinase activity"/>
    <property type="evidence" value="ECO:0007669"/>
    <property type="project" value="InterPro"/>
</dbReference>
<evidence type="ECO:0000256" key="1">
    <source>
        <dbReference type="ARBA" id="ARBA00022741"/>
    </source>
</evidence>
<dbReference type="PRINTS" id="PR01100">
    <property type="entry name" value="SHIKIMTKNASE"/>
</dbReference>
<evidence type="ECO:0000256" key="2">
    <source>
        <dbReference type="ARBA" id="ARBA00022840"/>
    </source>
</evidence>
<dbReference type="PROSITE" id="PS51219">
    <property type="entry name" value="DPCK"/>
    <property type="match status" value="1"/>
</dbReference>
<dbReference type="GO" id="GO:0015937">
    <property type="term" value="P:coenzyme A biosynthetic process"/>
    <property type="evidence" value="ECO:0007669"/>
    <property type="project" value="InterPro"/>
</dbReference>
<dbReference type="Gene3D" id="3.40.50.300">
    <property type="entry name" value="P-loop containing nucleotide triphosphate hydrolases"/>
    <property type="match status" value="1"/>
</dbReference>
<dbReference type="EMBL" id="UINC01083632">
    <property type="protein sequence ID" value="SVC29519.1"/>
    <property type="molecule type" value="Genomic_DNA"/>
</dbReference>
<dbReference type="Pfam" id="PF01202">
    <property type="entry name" value="SKI"/>
    <property type="match status" value="1"/>
</dbReference>
<evidence type="ECO:0008006" key="4">
    <source>
        <dbReference type="Google" id="ProtNLM"/>
    </source>
</evidence>